<feature type="transmembrane region" description="Helical" evidence="6">
    <location>
        <begin position="191"/>
        <end position="209"/>
    </location>
</feature>
<dbReference type="Proteomes" id="UP000242818">
    <property type="component" value="Unassembled WGS sequence"/>
</dbReference>
<proteinExistence type="inferred from homology"/>
<dbReference type="InterPro" id="IPR037185">
    <property type="entry name" value="EmrE-like"/>
</dbReference>
<comment type="subcellular location">
    <subcellularLocation>
        <location evidence="1">Membrane</location>
        <topology evidence="1">Multi-pass membrane protein</topology>
    </subcellularLocation>
</comment>
<evidence type="ECO:0000313" key="8">
    <source>
        <dbReference type="EMBL" id="SCB74382.1"/>
    </source>
</evidence>
<feature type="transmembrane region" description="Helical" evidence="6">
    <location>
        <begin position="9"/>
        <end position="31"/>
    </location>
</feature>
<evidence type="ECO:0000256" key="2">
    <source>
        <dbReference type="ARBA" id="ARBA00007362"/>
    </source>
</evidence>
<dbReference type="GO" id="GO:0016020">
    <property type="term" value="C:membrane"/>
    <property type="evidence" value="ECO:0007669"/>
    <property type="project" value="UniProtKB-SubCell"/>
</dbReference>
<evidence type="ECO:0000259" key="7">
    <source>
        <dbReference type="Pfam" id="PF00892"/>
    </source>
</evidence>
<comment type="similarity">
    <text evidence="2">Belongs to the EamA transporter family.</text>
</comment>
<feature type="transmembrane region" description="Helical" evidence="6">
    <location>
        <begin position="248"/>
        <end position="268"/>
    </location>
</feature>
<dbReference type="STRING" id="1335309.GA0116948_101136"/>
<dbReference type="PANTHER" id="PTHR32322">
    <property type="entry name" value="INNER MEMBRANE TRANSPORTER"/>
    <property type="match status" value="1"/>
</dbReference>
<evidence type="ECO:0000256" key="4">
    <source>
        <dbReference type="ARBA" id="ARBA00022989"/>
    </source>
</evidence>
<gene>
    <name evidence="8" type="ORF">GA0116948_101136</name>
</gene>
<organism evidence="8 9">
    <name type="scientific">Chitinophaga costaii</name>
    <dbReference type="NCBI Taxonomy" id="1335309"/>
    <lineage>
        <taxon>Bacteria</taxon>
        <taxon>Pseudomonadati</taxon>
        <taxon>Bacteroidota</taxon>
        <taxon>Chitinophagia</taxon>
        <taxon>Chitinophagales</taxon>
        <taxon>Chitinophagaceae</taxon>
        <taxon>Chitinophaga</taxon>
    </lineage>
</organism>
<protein>
    <submittedName>
        <fullName evidence="8">Permease of the drug/metabolite transporter (DMT) superfamily</fullName>
    </submittedName>
</protein>
<dbReference type="EMBL" id="FMAR01000001">
    <property type="protein sequence ID" value="SCB74382.1"/>
    <property type="molecule type" value="Genomic_DNA"/>
</dbReference>
<reference evidence="8 9" key="1">
    <citation type="submission" date="2016-08" db="EMBL/GenBank/DDBJ databases">
        <authorList>
            <person name="Seilhamer J.J."/>
        </authorList>
    </citation>
    <scope>NUCLEOTIDE SEQUENCE [LARGE SCALE GENOMIC DNA]</scope>
    <source>
        <strain evidence="8 9">A37T2</strain>
    </source>
</reference>
<name>A0A1C3YWI9_9BACT</name>
<keyword evidence="4 6" id="KW-1133">Transmembrane helix</keyword>
<feature type="domain" description="EamA" evidence="7">
    <location>
        <begin position="155"/>
        <end position="291"/>
    </location>
</feature>
<feature type="transmembrane region" description="Helical" evidence="6">
    <location>
        <begin position="274"/>
        <end position="291"/>
    </location>
</feature>
<feature type="transmembrane region" description="Helical" evidence="6">
    <location>
        <begin position="37"/>
        <end position="57"/>
    </location>
</feature>
<feature type="domain" description="EamA" evidence="7">
    <location>
        <begin position="9"/>
        <end position="141"/>
    </location>
</feature>
<dbReference type="InterPro" id="IPR000620">
    <property type="entry name" value="EamA_dom"/>
</dbReference>
<feature type="transmembrane region" description="Helical" evidence="6">
    <location>
        <begin position="221"/>
        <end position="241"/>
    </location>
</feature>
<evidence type="ECO:0000256" key="1">
    <source>
        <dbReference type="ARBA" id="ARBA00004141"/>
    </source>
</evidence>
<dbReference type="Gene3D" id="1.10.3730.20">
    <property type="match status" value="1"/>
</dbReference>
<evidence type="ECO:0000256" key="3">
    <source>
        <dbReference type="ARBA" id="ARBA00022692"/>
    </source>
</evidence>
<evidence type="ECO:0000313" key="9">
    <source>
        <dbReference type="Proteomes" id="UP000242818"/>
    </source>
</evidence>
<dbReference type="InterPro" id="IPR050638">
    <property type="entry name" value="AA-Vitamin_Transporters"/>
</dbReference>
<dbReference type="SUPFAM" id="SSF103481">
    <property type="entry name" value="Multidrug resistance efflux transporter EmrE"/>
    <property type="match status" value="2"/>
</dbReference>
<keyword evidence="5 6" id="KW-0472">Membrane</keyword>
<feature type="transmembrane region" description="Helical" evidence="6">
    <location>
        <begin position="157"/>
        <end position="179"/>
    </location>
</feature>
<feature type="transmembrane region" description="Helical" evidence="6">
    <location>
        <begin position="97"/>
        <end position="117"/>
    </location>
</feature>
<dbReference type="Pfam" id="PF00892">
    <property type="entry name" value="EamA"/>
    <property type="match status" value="2"/>
</dbReference>
<keyword evidence="3 6" id="KW-0812">Transmembrane</keyword>
<dbReference type="RefSeq" id="WP_089707957.1">
    <property type="nucleotide sequence ID" value="NZ_FMAR01000001.1"/>
</dbReference>
<feature type="transmembrane region" description="Helical" evidence="6">
    <location>
        <begin position="124"/>
        <end position="145"/>
    </location>
</feature>
<accession>A0A1C3YWI9</accession>
<sequence length="303" mass="33083">MQQTSKTPAYLALGLVSILWGTTFLAAHIWVRHLHGIMLSGVRMAIAGALLTGYFLLRGEKLPNKGLLGRIFIIGLLMLFGSNGMLTWSLAYIPSGLGAIMAATVPMWVTLFSLLLVKRVRLAPMLIIGLVAGLMGVVGIFFNYLPQLLNPDFRFGIFLSFISCLCWALGSVLTAKWALPINYLYGAGLQMLLGGVVMVITCVCTGIYRPHNGLTIDLWESLLYLIFIGSVLTYSAYVFALNNLPPSLAAVYAYINPIVAVLLGWVILDETFTWLMGVCGLVTIGGVYLVNRSFSKAKSYERA</sequence>
<evidence type="ECO:0000256" key="5">
    <source>
        <dbReference type="ARBA" id="ARBA00023136"/>
    </source>
</evidence>
<dbReference type="OrthoDB" id="9812547at2"/>
<keyword evidence="9" id="KW-1185">Reference proteome</keyword>
<dbReference type="AlphaFoldDB" id="A0A1C3YWI9"/>
<dbReference type="PANTHER" id="PTHR32322:SF2">
    <property type="entry name" value="EAMA DOMAIN-CONTAINING PROTEIN"/>
    <property type="match status" value="1"/>
</dbReference>
<feature type="transmembrane region" description="Helical" evidence="6">
    <location>
        <begin position="69"/>
        <end position="91"/>
    </location>
</feature>
<evidence type="ECO:0000256" key="6">
    <source>
        <dbReference type="SAM" id="Phobius"/>
    </source>
</evidence>